<sequence>MKVTLRRREGSEPSGGRKSVLHVRPRFFNNLRCLRAPGNEATARPEEQTRRLEEAHPLGVSRSLTAGLASRAAVVFHSHTASLTLPQSIM</sequence>
<proteinExistence type="predicted"/>
<evidence type="ECO:0000313" key="2">
    <source>
        <dbReference type="EMBL" id="KAJ1128991.1"/>
    </source>
</evidence>
<dbReference type="AlphaFoldDB" id="A0AAV7PL15"/>
<feature type="compositionally biased region" description="Basic and acidic residues" evidence="1">
    <location>
        <begin position="43"/>
        <end position="56"/>
    </location>
</feature>
<keyword evidence="3" id="KW-1185">Reference proteome</keyword>
<gene>
    <name evidence="2" type="ORF">NDU88_007362</name>
</gene>
<dbReference type="EMBL" id="JANPWB010000011">
    <property type="protein sequence ID" value="KAJ1128991.1"/>
    <property type="molecule type" value="Genomic_DNA"/>
</dbReference>
<evidence type="ECO:0000256" key="1">
    <source>
        <dbReference type="SAM" id="MobiDB-lite"/>
    </source>
</evidence>
<organism evidence="2 3">
    <name type="scientific">Pleurodeles waltl</name>
    <name type="common">Iberian ribbed newt</name>
    <dbReference type="NCBI Taxonomy" id="8319"/>
    <lineage>
        <taxon>Eukaryota</taxon>
        <taxon>Metazoa</taxon>
        <taxon>Chordata</taxon>
        <taxon>Craniata</taxon>
        <taxon>Vertebrata</taxon>
        <taxon>Euteleostomi</taxon>
        <taxon>Amphibia</taxon>
        <taxon>Batrachia</taxon>
        <taxon>Caudata</taxon>
        <taxon>Salamandroidea</taxon>
        <taxon>Salamandridae</taxon>
        <taxon>Pleurodelinae</taxon>
        <taxon>Pleurodeles</taxon>
    </lineage>
</organism>
<reference evidence="2" key="1">
    <citation type="journal article" date="2022" name="bioRxiv">
        <title>Sequencing and chromosome-scale assembly of the giantPleurodeles waltlgenome.</title>
        <authorList>
            <person name="Brown T."/>
            <person name="Elewa A."/>
            <person name="Iarovenko S."/>
            <person name="Subramanian E."/>
            <person name="Araus A.J."/>
            <person name="Petzold A."/>
            <person name="Susuki M."/>
            <person name="Suzuki K.-i.T."/>
            <person name="Hayashi T."/>
            <person name="Toyoda A."/>
            <person name="Oliveira C."/>
            <person name="Osipova E."/>
            <person name="Leigh N.D."/>
            <person name="Simon A."/>
            <person name="Yun M.H."/>
        </authorList>
    </citation>
    <scope>NUCLEOTIDE SEQUENCE</scope>
    <source>
        <strain evidence="2">20211129_DDA</strain>
        <tissue evidence="2">Liver</tissue>
    </source>
</reference>
<name>A0AAV7PL15_PLEWA</name>
<evidence type="ECO:0000313" key="3">
    <source>
        <dbReference type="Proteomes" id="UP001066276"/>
    </source>
</evidence>
<dbReference type="Proteomes" id="UP001066276">
    <property type="component" value="Chromosome 7"/>
</dbReference>
<feature type="region of interest" description="Disordered" evidence="1">
    <location>
        <begin position="38"/>
        <end position="58"/>
    </location>
</feature>
<protein>
    <submittedName>
        <fullName evidence="2">Uncharacterized protein</fullName>
    </submittedName>
</protein>
<comment type="caution">
    <text evidence="2">The sequence shown here is derived from an EMBL/GenBank/DDBJ whole genome shotgun (WGS) entry which is preliminary data.</text>
</comment>
<accession>A0AAV7PL15</accession>